<comment type="caution">
    <text evidence="3">The sequence shown here is derived from an EMBL/GenBank/DDBJ whole genome shotgun (WGS) entry which is preliminary data.</text>
</comment>
<evidence type="ECO:0000256" key="1">
    <source>
        <dbReference type="ARBA" id="ARBA00022676"/>
    </source>
</evidence>
<gene>
    <name evidence="3" type="ORF">AACH11_02320</name>
</gene>
<evidence type="ECO:0000313" key="4">
    <source>
        <dbReference type="Proteomes" id="UP001368500"/>
    </source>
</evidence>
<dbReference type="RefSeq" id="WP_341372575.1">
    <property type="nucleotide sequence ID" value="NZ_JBBUTF010000002.1"/>
</dbReference>
<name>A0ABU9B4L6_9BURK</name>
<dbReference type="PANTHER" id="PTHR11927">
    <property type="entry name" value="GALACTOSIDE 2-L-FUCOSYLTRANSFERASE"/>
    <property type="match status" value="1"/>
</dbReference>
<sequence length="280" mass="31382">MIYLRLSGGLGNQLYQLAAAALLSQCRQTPVTVFTDALQRYNSPRDPDSIQLLMDQQWLHVASTAEMRIHRWLSVSARAGRLLPGLGVNDKTFWQRSKAAGSQWPLFADGYFQHGWTQDTFARAISAMHVRPIAARAAERLMMDEIAVHIRGGDFLKLPRFQVVHAPFYIDAVRQSLAQGFTRFAVITDDPTYAAKVCNAIKGHCPDATFRMLERGANALEDFDTLRSAPGRIMGNSTFAWWATAFGRPTAPTWSPPMFTTDTPRDFFLPNERQIACASE</sequence>
<accession>A0ABU9B4L6</accession>
<protein>
    <submittedName>
        <fullName evidence="3">Alpha-1,2-fucosyltransferase</fullName>
    </submittedName>
</protein>
<evidence type="ECO:0000256" key="2">
    <source>
        <dbReference type="ARBA" id="ARBA00022679"/>
    </source>
</evidence>
<keyword evidence="4" id="KW-1185">Reference proteome</keyword>
<keyword evidence="1" id="KW-0328">Glycosyltransferase</keyword>
<dbReference type="Proteomes" id="UP001368500">
    <property type="component" value="Unassembled WGS sequence"/>
</dbReference>
<evidence type="ECO:0000313" key="3">
    <source>
        <dbReference type="EMBL" id="MEK8024804.1"/>
    </source>
</evidence>
<keyword evidence="2" id="KW-0808">Transferase</keyword>
<dbReference type="InterPro" id="IPR002516">
    <property type="entry name" value="Glyco_trans_11"/>
</dbReference>
<dbReference type="EMBL" id="JBBUTF010000002">
    <property type="protein sequence ID" value="MEK8024804.1"/>
    <property type="molecule type" value="Genomic_DNA"/>
</dbReference>
<organism evidence="3 4">
    <name type="scientific">Pseudaquabacterium rugosum</name>
    <dbReference type="NCBI Taxonomy" id="2984194"/>
    <lineage>
        <taxon>Bacteria</taxon>
        <taxon>Pseudomonadati</taxon>
        <taxon>Pseudomonadota</taxon>
        <taxon>Betaproteobacteria</taxon>
        <taxon>Burkholderiales</taxon>
        <taxon>Sphaerotilaceae</taxon>
        <taxon>Pseudaquabacterium</taxon>
    </lineage>
</organism>
<dbReference type="Pfam" id="PF01531">
    <property type="entry name" value="Glyco_transf_11"/>
    <property type="match status" value="1"/>
</dbReference>
<proteinExistence type="predicted"/>
<dbReference type="PANTHER" id="PTHR11927:SF9">
    <property type="entry name" value="L-FUCOSYLTRANSFERASE"/>
    <property type="match status" value="1"/>
</dbReference>
<reference evidence="3 4" key="1">
    <citation type="submission" date="2024-04" db="EMBL/GenBank/DDBJ databases">
        <title>Novel species of the genus Ideonella isolated from streams.</title>
        <authorList>
            <person name="Lu H."/>
        </authorList>
    </citation>
    <scope>NUCLEOTIDE SEQUENCE [LARGE SCALE GENOMIC DNA]</scope>
    <source>
        <strain evidence="3 4">BYS139W</strain>
    </source>
</reference>